<dbReference type="SUPFAM" id="SSF50974">
    <property type="entry name" value="Nitrous oxide reductase, N-terminal domain"/>
    <property type="match status" value="1"/>
</dbReference>
<feature type="coiled-coil region" evidence="1">
    <location>
        <begin position="49"/>
        <end position="90"/>
    </location>
</feature>
<dbReference type="InterPro" id="IPR011045">
    <property type="entry name" value="N2O_reductase_N"/>
</dbReference>
<feature type="region of interest" description="Disordered" evidence="2">
    <location>
        <begin position="1"/>
        <end position="33"/>
    </location>
</feature>
<evidence type="ECO:0000313" key="3">
    <source>
        <dbReference type="EMBL" id="CAF0976723.1"/>
    </source>
</evidence>
<dbReference type="EMBL" id="CAJNOE010000146">
    <property type="protein sequence ID" value="CAF0976723.1"/>
    <property type="molecule type" value="Genomic_DNA"/>
</dbReference>
<evidence type="ECO:0000313" key="4">
    <source>
        <dbReference type="Proteomes" id="UP000663860"/>
    </source>
</evidence>
<dbReference type="Proteomes" id="UP000663860">
    <property type="component" value="Unassembled WGS sequence"/>
</dbReference>
<reference evidence="3" key="1">
    <citation type="submission" date="2021-02" db="EMBL/GenBank/DDBJ databases">
        <authorList>
            <person name="Nowell W R."/>
        </authorList>
    </citation>
    <scope>NUCLEOTIDE SEQUENCE</scope>
</reference>
<evidence type="ECO:0000256" key="1">
    <source>
        <dbReference type="SAM" id="Coils"/>
    </source>
</evidence>
<protein>
    <submittedName>
        <fullName evidence="3">Uncharacterized protein</fullName>
    </submittedName>
</protein>
<organism evidence="3 4">
    <name type="scientific">Adineta steineri</name>
    <dbReference type="NCBI Taxonomy" id="433720"/>
    <lineage>
        <taxon>Eukaryota</taxon>
        <taxon>Metazoa</taxon>
        <taxon>Spiralia</taxon>
        <taxon>Gnathifera</taxon>
        <taxon>Rotifera</taxon>
        <taxon>Eurotatoria</taxon>
        <taxon>Bdelloidea</taxon>
        <taxon>Adinetida</taxon>
        <taxon>Adinetidae</taxon>
        <taxon>Adineta</taxon>
    </lineage>
</organism>
<dbReference type="AlphaFoldDB" id="A0A814F548"/>
<proteinExistence type="predicted"/>
<accession>A0A814F548</accession>
<gene>
    <name evidence="3" type="ORF">IZO911_LOCUS16346</name>
</gene>
<sequence>MESNDARSNKLSSYPSRKRRSSRESNSSLDRHEIRAETVDEGLDTLQLLHRLESKNRELETRINNMYTEFKTMRSENQDLESRINKLDHRSHDTMPMNQDEQLENYDFEQHCREIQAGNTELDKFVKDFDKRFGLHTLSLKVNPTTSQIEFDCLTQIKSIRAYSLQFGRTDQNDKALELLRVITTSPNLPDYLFLNRGYRRLESVNTNSWKVMRGWSKQDLDYGNQDEIGLITCSYDGSYLAVKVKWNERLRFIDLRKCDDQMTLIKRISMQKNSVSLLHRIQVPFDQEKWLIIDEKNKCYKVSTNPNDENIILMRTDNIQAIENVPIQLRFVRNDKYVLVGAVTGNSRRKQGVFKFYKLPAS</sequence>
<keyword evidence="1" id="KW-0175">Coiled coil</keyword>
<comment type="caution">
    <text evidence="3">The sequence shown here is derived from an EMBL/GenBank/DDBJ whole genome shotgun (WGS) entry which is preliminary data.</text>
</comment>
<evidence type="ECO:0000256" key="2">
    <source>
        <dbReference type="SAM" id="MobiDB-lite"/>
    </source>
</evidence>
<name>A0A814F548_9BILA</name>